<reference evidence="2 3" key="1">
    <citation type="journal article" date="2018" name="Sci. Rep.">
        <title>Genomic signatures of local adaptation to the degree of environmental predictability in rotifers.</title>
        <authorList>
            <person name="Franch-Gras L."/>
            <person name="Hahn C."/>
            <person name="Garcia-Roger E.M."/>
            <person name="Carmona M.J."/>
            <person name="Serra M."/>
            <person name="Gomez A."/>
        </authorList>
    </citation>
    <scope>NUCLEOTIDE SEQUENCE [LARGE SCALE GENOMIC DNA]</scope>
    <source>
        <strain evidence="2">HYR1</strain>
    </source>
</reference>
<keyword evidence="3" id="KW-1185">Reference proteome</keyword>
<organism evidence="2 3">
    <name type="scientific">Brachionus plicatilis</name>
    <name type="common">Marine rotifer</name>
    <name type="synonym">Brachionus muelleri</name>
    <dbReference type="NCBI Taxonomy" id="10195"/>
    <lineage>
        <taxon>Eukaryota</taxon>
        <taxon>Metazoa</taxon>
        <taxon>Spiralia</taxon>
        <taxon>Gnathifera</taxon>
        <taxon>Rotifera</taxon>
        <taxon>Eurotatoria</taxon>
        <taxon>Monogononta</taxon>
        <taxon>Pseudotrocha</taxon>
        <taxon>Ploima</taxon>
        <taxon>Brachionidae</taxon>
        <taxon>Brachionus</taxon>
    </lineage>
</organism>
<feature type="transmembrane region" description="Helical" evidence="1">
    <location>
        <begin position="15"/>
        <end position="35"/>
    </location>
</feature>
<name>A0A3M7RIU1_BRAPC</name>
<keyword evidence="1" id="KW-1133">Transmembrane helix</keyword>
<evidence type="ECO:0000313" key="3">
    <source>
        <dbReference type="Proteomes" id="UP000276133"/>
    </source>
</evidence>
<dbReference type="AlphaFoldDB" id="A0A3M7RIU1"/>
<protein>
    <submittedName>
        <fullName evidence="2">Uncharacterized protein</fullName>
    </submittedName>
</protein>
<proteinExistence type="predicted"/>
<sequence>MKQSEIIFVSPTRPFFAFSAVPAFFFSSIETLILGKRGAKKYGALRCIFLFNLNQNIKRFLTRIIQGVRRQLRCKTLALVIKKRELN</sequence>
<comment type="caution">
    <text evidence="2">The sequence shown here is derived from an EMBL/GenBank/DDBJ whole genome shotgun (WGS) entry which is preliminary data.</text>
</comment>
<evidence type="ECO:0000313" key="2">
    <source>
        <dbReference type="EMBL" id="RNA23310.1"/>
    </source>
</evidence>
<keyword evidence="1" id="KW-0472">Membrane</keyword>
<dbReference type="Proteomes" id="UP000276133">
    <property type="component" value="Unassembled WGS sequence"/>
</dbReference>
<keyword evidence="1" id="KW-0812">Transmembrane</keyword>
<accession>A0A3M7RIU1</accession>
<evidence type="ECO:0000256" key="1">
    <source>
        <dbReference type="SAM" id="Phobius"/>
    </source>
</evidence>
<gene>
    <name evidence="2" type="ORF">BpHYR1_001169</name>
</gene>
<dbReference type="EMBL" id="REGN01003313">
    <property type="protein sequence ID" value="RNA23310.1"/>
    <property type="molecule type" value="Genomic_DNA"/>
</dbReference>